<evidence type="ECO:0000256" key="1">
    <source>
        <dbReference type="ARBA" id="ARBA00010458"/>
    </source>
</evidence>
<dbReference type="STRING" id="7395.A0A1A9VAR5"/>
<dbReference type="GO" id="GO:0005739">
    <property type="term" value="C:mitochondrion"/>
    <property type="evidence" value="ECO:0007669"/>
    <property type="project" value="TreeGrafter"/>
</dbReference>
<evidence type="ECO:0000313" key="8">
    <source>
        <dbReference type="Proteomes" id="UP000078200"/>
    </source>
</evidence>
<reference evidence="7" key="1">
    <citation type="submission" date="2020-05" db="UniProtKB">
        <authorList>
            <consortium name="EnsemblMetazoa"/>
        </authorList>
    </citation>
    <scope>IDENTIFICATION</scope>
    <source>
        <strain evidence="7">TTRI</strain>
    </source>
</reference>
<dbReference type="InterPro" id="IPR029069">
    <property type="entry name" value="HotDog_dom_sf"/>
</dbReference>
<keyword evidence="2" id="KW-0677">Repeat</keyword>
<feature type="domain" description="HotDog ACOT-type" evidence="6">
    <location>
        <begin position="333"/>
        <end position="447"/>
    </location>
</feature>
<evidence type="ECO:0000256" key="4">
    <source>
        <dbReference type="ARBA" id="ARBA00022946"/>
    </source>
</evidence>
<dbReference type="VEuPathDB" id="VectorBase:GAUT031287"/>
<name>A0A1A9VAR5_GLOAU</name>
<feature type="domain" description="HotDog ACOT-type" evidence="6">
    <location>
        <begin position="142"/>
        <end position="272"/>
    </location>
</feature>
<keyword evidence="8" id="KW-1185">Reference proteome</keyword>
<evidence type="ECO:0000259" key="6">
    <source>
        <dbReference type="PROSITE" id="PS51770"/>
    </source>
</evidence>
<feature type="region of interest" description="Disordered" evidence="5">
    <location>
        <begin position="26"/>
        <end position="54"/>
    </location>
</feature>
<dbReference type="PANTHER" id="PTHR12655:SF0">
    <property type="entry name" value="ACYL-COENZYME A THIOESTERASE 9, MITOCHONDRIAL"/>
    <property type="match status" value="1"/>
</dbReference>
<dbReference type="AlphaFoldDB" id="A0A1A9VAR5"/>
<dbReference type="SUPFAM" id="SSF54637">
    <property type="entry name" value="Thioesterase/thiol ester dehydrase-isomerase"/>
    <property type="match status" value="2"/>
</dbReference>
<evidence type="ECO:0000256" key="5">
    <source>
        <dbReference type="SAM" id="MobiDB-lite"/>
    </source>
</evidence>
<organism evidence="7 8">
    <name type="scientific">Glossina austeni</name>
    <name type="common">Savannah tsetse fly</name>
    <dbReference type="NCBI Taxonomy" id="7395"/>
    <lineage>
        <taxon>Eukaryota</taxon>
        <taxon>Metazoa</taxon>
        <taxon>Ecdysozoa</taxon>
        <taxon>Arthropoda</taxon>
        <taxon>Hexapoda</taxon>
        <taxon>Insecta</taxon>
        <taxon>Pterygota</taxon>
        <taxon>Neoptera</taxon>
        <taxon>Endopterygota</taxon>
        <taxon>Diptera</taxon>
        <taxon>Brachycera</taxon>
        <taxon>Muscomorpha</taxon>
        <taxon>Hippoboscoidea</taxon>
        <taxon>Glossinidae</taxon>
        <taxon>Glossina</taxon>
    </lineage>
</organism>
<keyword evidence="3" id="KW-0378">Hydrolase</keyword>
<dbReference type="Proteomes" id="UP000078200">
    <property type="component" value="Unassembled WGS sequence"/>
</dbReference>
<proteinExistence type="inferred from homology"/>
<dbReference type="PROSITE" id="PS51770">
    <property type="entry name" value="HOTDOG_ACOT"/>
    <property type="match status" value="2"/>
</dbReference>
<evidence type="ECO:0000256" key="3">
    <source>
        <dbReference type="ARBA" id="ARBA00022801"/>
    </source>
</evidence>
<dbReference type="InterPro" id="IPR033120">
    <property type="entry name" value="HOTDOG_ACOT"/>
</dbReference>
<dbReference type="Gene3D" id="3.10.129.10">
    <property type="entry name" value="Hotdog Thioesterase"/>
    <property type="match status" value="3"/>
</dbReference>
<evidence type="ECO:0000313" key="7">
    <source>
        <dbReference type="EnsemblMetazoa" id="GAUT031287-PA"/>
    </source>
</evidence>
<dbReference type="EnsemblMetazoa" id="GAUT031287-RA">
    <property type="protein sequence ID" value="GAUT031287-PA"/>
    <property type="gene ID" value="GAUT031287"/>
</dbReference>
<comment type="similarity">
    <text evidence="1">Belongs to the acyl coenzyme A hydrolase family.</text>
</comment>
<protein>
    <recommendedName>
        <fullName evidence="6">HotDog ACOT-type domain-containing protein</fullName>
    </recommendedName>
</protein>
<evidence type="ECO:0000256" key="2">
    <source>
        <dbReference type="ARBA" id="ARBA00022737"/>
    </source>
</evidence>
<dbReference type="GO" id="GO:0006637">
    <property type="term" value="P:acyl-CoA metabolic process"/>
    <property type="evidence" value="ECO:0007669"/>
    <property type="project" value="TreeGrafter"/>
</dbReference>
<accession>A0A1A9VAR5</accession>
<keyword evidence="4" id="KW-0809">Transit peptide</keyword>
<dbReference type="PANTHER" id="PTHR12655">
    <property type="entry name" value="ACYL-COA THIOESTERASE"/>
    <property type="match status" value="1"/>
</dbReference>
<dbReference type="GO" id="GO:0047617">
    <property type="term" value="F:fatty acyl-CoA hydrolase activity"/>
    <property type="evidence" value="ECO:0007669"/>
    <property type="project" value="TreeGrafter"/>
</dbReference>
<sequence length="469" mass="53717">MDGKVMSKISHGNFLMAARNATNTGSAPVNPLKIETEEEKQISEEAKKRKKFRKESQKASVWQKKPTQEEHDLIYDFVKKTTDKQTLELNKHLHISKVTVKFLYRYGVEIGYQPNRPKRDHLLKYTTKQDQLPVRCMKDSFDQLRLTSCHQKHSQLCNNQQISLFDDDAMLRIGRLLEAMDIFAGYICQQHVHLPDLPANETLPYTFVTMMVDGTRVQSQLPAHGRNVRLIGHISWVGKTSLEASVWANIVNDEALFPVTQLNFLMVARNATNTGPPGVNAIKTCNDEEEKIIGEGALWAQRRRKRQKTPTLRTKPTPQEHEIIYDLVDKTTDKLCLELNKRTLPDGGRWMSENTVFGGFITRNCVEISFPAAYQYCLGRPILEHISEISFDKPVPIRSILKMFSYIIYVEENFMIVMTVNEMIEANTAENITTSVFFLRPEVLVTLSVNQPTLCALYQSLAQNSKSYT</sequence>